<dbReference type="Pfam" id="PF14367">
    <property type="entry name" value="DUF4411"/>
    <property type="match status" value="1"/>
</dbReference>
<reference evidence="1" key="1">
    <citation type="journal article" date="2021" name="PeerJ">
        <title>Extensive microbial diversity within the chicken gut microbiome revealed by metagenomics and culture.</title>
        <authorList>
            <person name="Gilroy R."/>
            <person name="Ravi A."/>
            <person name="Getino M."/>
            <person name="Pursley I."/>
            <person name="Horton D.L."/>
            <person name="Alikhan N.F."/>
            <person name="Baker D."/>
            <person name="Gharbi K."/>
            <person name="Hall N."/>
            <person name="Watson M."/>
            <person name="Adriaenssens E.M."/>
            <person name="Foster-Nyarko E."/>
            <person name="Jarju S."/>
            <person name="Secka A."/>
            <person name="Antonio M."/>
            <person name="Oren A."/>
            <person name="Chaudhuri R.R."/>
            <person name="La Ragione R."/>
            <person name="Hildebrand F."/>
            <person name="Pallen M.J."/>
        </authorList>
    </citation>
    <scope>NUCLEOTIDE SEQUENCE</scope>
    <source>
        <strain evidence="1">ChiSjej1B19-5720</strain>
    </source>
</reference>
<reference evidence="1" key="2">
    <citation type="submission" date="2021-04" db="EMBL/GenBank/DDBJ databases">
        <authorList>
            <person name="Gilroy R."/>
        </authorList>
    </citation>
    <scope>NUCLEOTIDE SEQUENCE</scope>
    <source>
        <strain evidence="1">ChiSjej1B19-5720</strain>
    </source>
</reference>
<accession>A0A9D2LQW9</accession>
<comment type="caution">
    <text evidence="1">The sequence shown here is derived from an EMBL/GenBank/DDBJ whole genome shotgun (WGS) entry which is preliminary data.</text>
</comment>
<gene>
    <name evidence="1" type="ORF">IAA06_03060</name>
</gene>
<evidence type="ECO:0000313" key="2">
    <source>
        <dbReference type="Proteomes" id="UP000823842"/>
    </source>
</evidence>
<dbReference type="AlphaFoldDB" id="A0A9D2LQW9"/>
<name>A0A9D2LQW9_9FIRM</name>
<proteinExistence type="predicted"/>
<dbReference type="Proteomes" id="UP000823842">
    <property type="component" value="Unassembled WGS sequence"/>
</dbReference>
<sequence>MVKPKEKYMLDANTLMTAARLFYAYDIIPLFWKNLDEKMKEGRIILLDMVKNEIDRGQDELKEWINNRKDKLQICNHIAPEIIDKYAEVMQYVQECGFYNEKGLAGWAQKDTADAWLVAAAAAKGYQIITFEQSAGSLHIKNKSGKVKIPDVAVHFNVKVYNLYYMMRSLGIRI</sequence>
<evidence type="ECO:0000313" key="1">
    <source>
        <dbReference type="EMBL" id="HJB27757.1"/>
    </source>
</evidence>
<organism evidence="1 2">
    <name type="scientific">Candidatus Blautia faecavium</name>
    <dbReference type="NCBI Taxonomy" id="2838487"/>
    <lineage>
        <taxon>Bacteria</taxon>
        <taxon>Bacillati</taxon>
        <taxon>Bacillota</taxon>
        <taxon>Clostridia</taxon>
        <taxon>Lachnospirales</taxon>
        <taxon>Lachnospiraceae</taxon>
        <taxon>Blautia</taxon>
    </lineage>
</organism>
<dbReference type="EMBL" id="DWYZ01000068">
    <property type="protein sequence ID" value="HJB27757.1"/>
    <property type="molecule type" value="Genomic_DNA"/>
</dbReference>
<protein>
    <submittedName>
        <fullName evidence="1">DUF4411 family protein</fullName>
    </submittedName>
</protein>
<dbReference type="InterPro" id="IPR016541">
    <property type="entry name" value="UCP008505"/>
</dbReference>